<evidence type="ECO:0000256" key="1">
    <source>
        <dbReference type="SAM" id="SignalP"/>
    </source>
</evidence>
<name>A0AAJ0HL63_9PEZI</name>
<dbReference type="SUPFAM" id="SSF75304">
    <property type="entry name" value="Amidase signature (AS) enzymes"/>
    <property type="match status" value="1"/>
</dbReference>
<keyword evidence="1" id="KW-0732">Signal</keyword>
<dbReference type="InterPro" id="IPR023631">
    <property type="entry name" value="Amidase_dom"/>
</dbReference>
<dbReference type="Gene3D" id="3.90.1300.10">
    <property type="entry name" value="Amidase signature (AS) domain"/>
    <property type="match status" value="1"/>
</dbReference>
<keyword evidence="4" id="KW-1185">Reference proteome</keyword>
<accession>A0AAJ0HL63</accession>
<dbReference type="Proteomes" id="UP001275084">
    <property type="component" value="Unassembled WGS sequence"/>
</dbReference>
<reference evidence="3" key="2">
    <citation type="submission" date="2023-06" db="EMBL/GenBank/DDBJ databases">
        <authorList>
            <consortium name="Lawrence Berkeley National Laboratory"/>
            <person name="Haridas S."/>
            <person name="Hensen N."/>
            <person name="Bonometti L."/>
            <person name="Westerberg I."/>
            <person name="Brannstrom I.O."/>
            <person name="Guillou S."/>
            <person name="Cros-Aarteil S."/>
            <person name="Calhoun S."/>
            <person name="Kuo A."/>
            <person name="Mondo S."/>
            <person name="Pangilinan J."/>
            <person name="Riley R."/>
            <person name="Labutti K."/>
            <person name="Andreopoulos B."/>
            <person name="Lipzen A."/>
            <person name="Chen C."/>
            <person name="Yanf M."/>
            <person name="Daum C."/>
            <person name="Ng V."/>
            <person name="Clum A."/>
            <person name="Steindorff A."/>
            <person name="Ohm R."/>
            <person name="Martin F."/>
            <person name="Silar P."/>
            <person name="Natvig D."/>
            <person name="Lalanne C."/>
            <person name="Gautier V."/>
            <person name="Ament-Velasquez S.L."/>
            <person name="Kruys A."/>
            <person name="Hutchinson M.I."/>
            <person name="Powell A.J."/>
            <person name="Barry K."/>
            <person name="Miller A.N."/>
            <person name="Grigoriev I.V."/>
            <person name="Debuchy R."/>
            <person name="Gladieux P."/>
            <person name="Thoren M.H."/>
            <person name="Johannesson H."/>
        </authorList>
    </citation>
    <scope>NUCLEOTIDE SEQUENCE</scope>
    <source>
        <strain evidence="3">CBS 955.72</strain>
    </source>
</reference>
<sequence>MPGFQTRRLARTALFFLGALVPAPIYGQTVDTATLFPLQQNADTDALFHMPLCGTFQLEEATIDQMQAAMENGTLTSVELVKCYQLRVYQTDDYINSLLQMNPDVLAIAAERDAERQAGNVRGPLHGIPFTVKENIASKDALETTAGSWALVGSIVPRDAHVIKKLREAGAVLFGKATLSEWADMRSNNYSEGYSARGGQCRSPYNFTVNPGGSSSGSAVGVAANAIAFSLGTETDGSVINPAMRNSIVGFKPTVGLTSRAGVIPESEHQDSVGSFGRTVKDAVYALDAIYGIDPRDNYTLAQEGKTPEGGYAQFLTTKDALKDAVFGIPWGSFWVYADPEQRRILKRVICQIVAAGATVVNNTEITDHETIVGPYWNWDLGSSRGYPNESEYTVVKVDFYNNIKTYLSELENTNIKSLEDIVQYNYDNDGSEGGNPWPLGNPAFYSGQDGFLASLETLGIKDETYYQALNFTQSKTRKGIDDALTFGGKRLSGLLVPPDVGQSYQVAAQAGYPVITLPVGVHSATGMGFGLAIMQTAYAEAELVKWGSAIEDLQLKSDTPYKRTLPKWHSYLTRNIPLLNIYEGSD</sequence>
<comment type="caution">
    <text evidence="3">The sequence shown here is derived from an EMBL/GenBank/DDBJ whole genome shotgun (WGS) entry which is preliminary data.</text>
</comment>
<dbReference type="EMBL" id="JAUIQD010000003">
    <property type="protein sequence ID" value="KAK3356778.1"/>
    <property type="molecule type" value="Genomic_DNA"/>
</dbReference>
<proteinExistence type="predicted"/>
<protein>
    <submittedName>
        <fullName evidence="3">Amidase signature domain-containing protein</fullName>
    </submittedName>
</protein>
<reference evidence="3" key="1">
    <citation type="journal article" date="2023" name="Mol. Phylogenet. Evol.">
        <title>Genome-scale phylogeny and comparative genomics of the fungal order Sordariales.</title>
        <authorList>
            <person name="Hensen N."/>
            <person name="Bonometti L."/>
            <person name="Westerberg I."/>
            <person name="Brannstrom I.O."/>
            <person name="Guillou S."/>
            <person name="Cros-Aarteil S."/>
            <person name="Calhoun S."/>
            <person name="Haridas S."/>
            <person name="Kuo A."/>
            <person name="Mondo S."/>
            <person name="Pangilinan J."/>
            <person name="Riley R."/>
            <person name="LaButti K."/>
            <person name="Andreopoulos B."/>
            <person name="Lipzen A."/>
            <person name="Chen C."/>
            <person name="Yan M."/>
            <person name="Daum C."/>
            <person name="Ng V."/>
            <person name="Clum A."/>
            <person name="Steindorff A."/>
            <person name="Ohm R.A."/>
            <person name="Martin F."/>
            <person name="Silar P."/>
            <person name="Natvig D.O."/>
            <person name="Lalanne C."/>
            <person name="Gautier V."/>
            <person name="Ament-Velasquez S.L."/>
            <person name="Kruys A."/>
            <person name="Hutchinson M.I."/>
            <person name="Powell A.J."/>
            <person name="Barry K."/>
            <person name="Miller A.N."/>
            <person name="Grigoriev I.V."/>
            <person name="Debuchy R."/>
            <person name="Gladieux P."/>
            <person name="Hiltunen Thoren M."/>
            <person name="Johannesson H."/>
        </authorList>
    </citation>
    <scope>NUCLEOTIDE SEQUENCE</scope>
    <source>
        <strain evidence="3">CBS 955.72</strain>
    </source>
</reference>
<feature type="domain" description="Amidase" evidence="2">
    <location>
        <begin position="79"/>
        <end position="379"/>
    </location>
</feature>
<dbReference type="AlphaFoldDB" id="A0AAJ0HL63"/>
<evidence type="ECO:0000259" key="2">
    <source>
        <dbReference type="Pfam" id="PF01425"/>
    </source>
</evidence>
<evidence type="ECO:0000313" key="3">
    <source>
        <dbReference type="EMBL" id="KAK3356778.1"/>
    </source>
</evidence>
<dbReference type="Pfam" id="PF01425">
    <property type="entry name" value="Amidase"/>
    <property type="match status" value="1"/>
</dbReference>
<feature type="signal peptide" evidence="1">
    <location>
        <begin position="1"/>
        <end position="27"/>
    </location>
</feature>
<dbReference type="PANTHER" id="PTHR42678">
    <property type="entry name" value="AMIDASE"/>
    <property type="match status" value="1"/>
</dbReference>
<feature type="chain" id="PRO_5042543364" evidence="1">
    <location>
        <begin position="28"/>
        <end position="587"/>
    </location>
</feature>
<organism evidence="3 4">
    <name type="scientific">Lasiosphaeria hispida</name>
    <dbReference type="NCBI Taxonomy" id="260671"/>
    <lineage>
        <taxon>Eukaryota</taxon>
        <taxon>Fungi</taxon>
        <taxon>Dikarya</taxon>
        <taxon>Ascomycota</taxon>
        <taxon>Pezizomycotina</taxon>
        <taxon>Sordariomycetes</taxon>
        <taxon>Sordariomycetidae</taxon>
        <taxon>Sordariales</taxon>
        <taxon>Lasiosphaeriaceae</taxon>
        <taxon>Lasiosphaeria</taxon>
    </lineage>
</organism>
<evidence type="ECO:0000313" key="4">
    <source>
        <dbReference type="Proteomes" id="UP001275084"/>
    </source>
</evidence>
<gene>
    <name evidence="3" type="ORF">B0T25DRAFT_566107</name>
</gene>
<dbReference type="InterPro" id="IPR036928">
    <property type="entry name" value="AS_sf"/>
</dbReference>
<dbReference type="PANTHER" id="PTHR42678:SF37">
    <property type="entry name" value="AMIDASE C869.01-RELATED"/>
    <property type="match status" value="1"/>
</dbReference>